<gene>
    <name evidence="2" type="ORF">R1sor_016757</name>
</gene>
<organism evidence="2 3">
    <name type="scientific">Riccia sorocarpa</name>
    <dbReference type="NCBI Taxonomy" id="122646"/>
    <lineage>
        <taxon>Eukaryota</taxon>
        <taxon>Viridiplantae</taxon>
        <taxon>Streptophyta</taxon>
        <taxon>Embryophyta</taxon>
        <taxon>Marchantiophyta</taxon>
        <taxon>Marchantiopsida</taxon>
        <taxon>Marchantiidae</taxon>
        <taxon>Marchantiales</taxon>
        <taxon>Ricciaceae</taxon>
        <taxon>Riccia</taxon>
    </lineage>
</organism>
<feature type="compositionally biased region" description="Polar residues" evidence="1">
    <location>
        <begin position="255"/>
        <end position="267"/>
    </location>
</feature>
<accession>A0ABD3HGC1</accession>
<feature type="region of interest" description="Disordered" evidence="1">
    <location>
        <begin position="1"/>
        <end position="22"/>
    </location>
</feature>
<feature type="compositionally biased region" description="Basic and acidic residues" evidence="1">
    <location>
        <begin position="186"/>
        <end position="203"/>
    </location>
</feature>
<protein>
    <submittedName>
        <fullName evidence="2">Uncharacterized protein</fullName>
    </submittedName>
</protein>
<feature type="region of interest" description="Disordered" evidence="1">
    <location>
        <begin position="47"/>
        <end position="136"/>
    </location>
</feature>
<comment type="caution">
    <text evidence="2">The sequence shown here is derived from an EMBL/GenBank/DDBJ whole genome shotgun (WGS) entry which is preliminary data.</text>
</comment>
<evidence type="ECO:0000256" key="1">
    <source>
        <dbReference type="SAM" id="MobiDB-lite"/>
    </source>
</evidence>
<feature type="region of interest" description="Disordered" evidence="1">
    <location>
        <begin position="148"/>
        <end position="305"/>
    </location>
</feature>
<reference evidence="2 3" key="1">
    <citation type="submission" date="2024-09" db="EMBL/GenBank/DDBJ databases">
        <title>Chromosome-scale assembly of Riccia sorocarpa.</title>
        <authorList>
            <person name="Paukszto L."/>
        </authorList>
    </citation>
    <scope>NUCLEOTIDE SEQUENCE [LARGE SCALE GENOMIC DNA]</scope>
    <source>
        <strain evidence="2">LP-2024</strain>
        <tissue evidence="2">Aerial parts of the thallus</tissue>
    </source>
</reference>
<dbReference type="Proteomes" id="UP001633002">
    <property type="component" value="Unassembled WGS sequence"/>
</dbReference>
<sequence length="377" mass="41809">MDPQRQRRTMLEDAGDTKMGGERELNATDVQDHGFDLNIAAFPALEENSAKTAAPPAMNSGQLPPTQHAKQKGSWSDRLTGKQPFQDGETQNKEKEAEAELDKWAEGITEEEMKKAFEALNWHQPEKKGSNPLRIPLDMTIAKRTFSLLSKAGQSQGENQDSQQPSETNRVAVTGSDDDGFTAPKSKNDKRSAKRSEELRNNKDQGQCSNVYIILETLSTEEPEDHRAAPDVAHNICAENDRRKNLRERTEDQPLLQQGSNEGTQHQPGGMKSGHDKGEDPERGSNIPRPEDQTQDVHRGGAMEIPEIPEELLAVTGSEKTTEATPFQLLQLDQQKIHDSQRTEEDNSVMLGEQIRQFQLWKTSSTGGSGSPGANHT</sequence>
<dbReference type="AlphaFoldDB" id="A0ABD3HGC1"/>
<evidence type="ECO:0000313" key="3">
    <source>
        <dbReference type="Proteomes" id="UP001633002"/>
    </source>
</evidence>
<dbReference type="EMBL" id="JBJQOH010000004">
    <property type="protein sequence ID" value="KAL3690448.1"/>
    <property type="molecule type" value="Genomic_DNA"/>
</dbReference>
<evidence type="ECO:0000313" key="2">
    <source>
        <dbReference type="EMBL" id="KAL3690448.1"/>
    </source>
</evidence>
<feature type="compositionally biased region" description="Basic and acidic residues" evidence="1">
    <location>
        <begin position="239"/>
        <end position="252"/>
    </location>
</feature>
<feature type="compositionally biased region" description="Basic and acidic residues" evidence="1">
    <location>
        <begin position="9"/>
        <end position="22"/>
    </location>
</feature>
<keyword evidence="3" id="KW-1185">Reference proteome</keyword>
<proteinExistence type="predicted"/>
<feature type="compositionally biased region" description="Basic and acidic residues" evidence="1">
    <location>
        <begin position="273"/>
        <end position="301"/>
    </location>
</feature>
<feature type="compositionally biased region" description="Polar residues" evidence="1">
    <location>
        <begin position="152"/>
        <end position="171"/>
    </location>
</feature>
<name>A0ABD3HGC1_9MARC</name>
<feature type="compositionally biased region" description="Basic and acidic residues" evidence="1">
    <location>
        <begin position="90"/>
        <end position="117"/>
    </location>
</feature>